<dbReference type="EMBL" id="LR134173">
    <property type="protein sequence ID" value="VEB36648.1"/>
    <property type="molecule type" value="Genomic_DNA"/>
</dbReference>
<protein>
    <submittedName>
        <fullName evidence="1">Uncharacterized protein</fullName>
    </submittedName>
</protein>
<keyword evidence="2" id="KW-1185">Reference proteome</keyword>
<evidence type="ECO:0000313" key="1">
    <source>
        <dbReference type="EMBL" id="VEB36648.1"/>
    </source>
</evidence>
<proteinExistence type="predicted"/>
<evidence type="ECO:0000313" key="2">
    <source>
        <dbReference type="Proteomes" id="UP000277577"/>
    </source>
</evidence>
<name>A0ABY6T617_9GAMM</name>
<dbReference type="Proteomes" id="UP000277577">
    <property type="component" value="Chromosome"/>
</dbReference>
<organism evidence="1 2">
    <name type="scientific">Legionella cherrii</name>
    <dbReference type="NCBI Taxonomy" id="28084"/>
    <lineage>
        <taxon>Bacteria</taxon>
        <taxon>Pseudomonadati</taxon>
        <taxon>Pseudomonadota</taxon>
        <taxon>Gammaproteobacteria</taxon>
        <taxon>Legionellales</taxon>
        <taxon>Legionellaceae</taxon>
        <taxon>Legionella</taxon>
    </lineage>
</organism>
<reference evidence="1 2" key="1">
    <citation type="submission" date="2018-12" db="EMBL/GenBank/DDBJ databases">
        <authorList>
            <consortium name="Pathogen Informatics"/>
        </authorList>
    </citation>
    <scope>NUCLEOTIDE SEQUENCE [LARGE SCALE GENOMIC DNA]</scope>
    <source>
        <strain evidence="1 2">NCTC11976</strain>
    </source>
</reference>
<accession>A0ABY6T617</accession>
<sequence>MTSVPEDLLRAEAVPEFGIEHLGWAKSQPSIGQ</sequence>
<gene>
    <name evidence="1" type="ORF">NCTC11976_01816</name>
</gene>